<protein>
    <submittedName>
        <fullName evidence="1">Arp2/3 complex subunit, putative</fullName>
    </submittedName>
</protein>
<evidence type="ECO:0000313" key="2">
    <source>
        <dbReference type="Proteomes" id="UP000419144"/>
    </source>
</evidence>
<dbReference type="EMBL" id="BLBS01000012">
    <property type="protein sequence ID" value="GET86567.1"/>
    <property type="molecule type" value="Genomic_DNA"/>
</dbReference>
<dbReference type="AlphaFoldDB" id="A0A640KFP5"/>
<comment type="caution">
    <text evidence="1">The sequence shown here is derived from an EMBL/GenBank/DDBJ whole genome shotgun (WGS) entry which is preliminary data.</text>
</comment>
<proteinExistence type="predicted"/>
<evidence type="ECO:0000313" key="1">
    <source>
        <dbReference type="EMBL" id="GET86567.1"/>
    </source>
</evidence>
<keyword evidence="2" id="KW-1185">Reference proteome</keyword>
<organism evidence="1 2">
    <name type="scientific">Leishmania tarentolae</name>
    <name type="common">Sauroleishmania tarentolae</name>
    <dbReference type="NCBI Taxonomy" id="5689"/>
    <lineage>
        <taxon>Eukaryota</taxon>
        <taxon>Discoba</taxon>
        <taxon>Euglenozoa</taxon>
        <taxon>Kinetoplastea</taxon>
        <taxon>Metakinetoplastina</taxon>
        <taxon>Trypanosomatida</taxon>
        <taxon>Trypanosomatidae</taxon>
        <taxon>Leishmaniinae</taxon>
        <taxon>Leishmania</taxon>
        <taxon>lizard Leishmania</taxon>
    </lineage>
</organism>
<gene>
    <name evidence="1" type="ORF">LtaPh_1013751</name>
</gene>
<reference evidence="1" key="1">
    <citation type="submission" date="2019-11" db="EMBL/GenBank/DDBJ databases">
        <title>Leishmania tarentolae CDS.</title>
        <authorList>
            <person name="Goto Y."/>
            <person name="Yamagishi J."/>
        </authorList>
    </citation>
    <scope>NUCLEOTIDE SEQUENCE [LARGE SCALE GENOMIC DNA]</scope>
    <source>
        <strain evidence="1">Parrot Tar II</strain>
    </source>
</reference>
<sequence length="100" mass="11495">MGCGAHGAIWTSSPTWKGHRCGCLFANRQRRRQGLLQKLPRRCAQRTCMYGGAPLFSPRIQLLRQRLWSGFYTGRMNCGRPFSFTYTRNGWQCVCCCVNN</sequence>
<name>A0A640KFP5_LEITA</name>
<dbReference type="Proteomes" id="UP000419144">
    <property type="component" value="Unassembled WGS sequence"/>
</dbReference>
<dbReference type="VEuPathDB" id="TriTrypDB:LtaPh_1013751"/>
<accession>A0A640KFP5</accession>